<organism evidence="2 3">
    <name type="scientific">Acinetobacter pragensis</name>
    <dbReference type="NCBI Taxonomy" id="1806892"/>
    <lineage>
        <taxon>Bacteria</taxon>
        <taxon>Pseudomonadati</taxon>
        <taxon>Pseudomonadota</taxon>
        <taxon>Gammaproteobacteria</taxon>
        <taxon>Moraxellales</taxon>
        <taxon>Moraxellaceae</taxon>
        <taxon>Acinetobacter</taxon>
    </lineage>
</organism>
<evidence type="ECO:0000313" key="3">
    <source>
        <dbReference type="Proteomes" id="UP000076276"/>
    </source>
</evidence>
<accession>A0A151Y465</accession>
<dbReference type="OrthoDB" id="6909416at2"/>
<keyword evidence="3" id="KW-1185">Reference proteome</keyword>
<dbReference type="Proteomes" id="UP000076276">
    <property type="component" value="Unassembled WGS sequence"/>
</dbReference>
<dbReference type="AlphaFoldDB" id="A0A151Y465"/>
<dbReference type="RefSeq" id="WP_067667100.1">
    <property type="nucleotide sequence ID" value="NZ_CBCSIK010000008.1"/>
</dbReference>
<dbReference type="SUPFAM" id="SSF54593">
    <property type="entry name" value="Glyoxalase/Bleomycin resistance protein/Dihydroxybiphenyl dioxygenase"/>
    <property type="match status" value="1"/>
</dbReference>
<comment type="caution">
    <text evidence="2">The sequence shown here is derived from an EMBL/GenBank/DDBJ whole genome shotgun (WGS) entry which is preliminary data.</text>
</comment>
<dbReference type="Gene3D" id="3.10.180.10">
    <property type="entry name" value="2,3-Dihydroxybiphenyl 1,2-Dioxygenase, domain 1"/>
    <property type="match status" value="2"/>
</dbReference>
<sequence>MNYAYLKERNEQPTARAIRLAYLNFSSPDLELAKQFLLDFGLTVLEQNEREIFFRAKGASTYCYHLSLAPQAKFLGFALEVSSENELQNLSNLPNATAVQNSSKPNAGQYVELTDPAGFTVTAIYGQQFLDALPYRPALAMNLDLQADRINQTQRPPIVPAEILRLGHVVLEAANFEQTFKWYQNNFGLIASDVQVFADGSPGVAFLRLNLKDVPADHHTLALAQGVFSTYSHSAYEVVDTDAIGMGQRVLRDKGWNHAWGMGRHILGSQIFDYWNNPWGQKHEHYCDGDLFDASVETGIHPISKKAMAQWGPLMPASFTKPHLTFTHLSETVKHLKNTPDLTLKKVYTLAKIFM</sequence>
<dbReference type="EMBL" id="LUAW01000013">
    <property type="protein sequence ID" value="KYQ72769.1"/>
    <property type="molecule type" value="Genomic_DNA"/>
</dbReference>
<feature type="domain" description="VOC" evidence="1">
    <location>
        <begin position="165"/>
        <end position="288"/>
    </location>
</feature>
<evidence type="ECO:0000313" key="2">
    <source>
        <dbReference type="EMBL" id="KYQ72769.1"/>
    </source>
</evidence>
<dbReference type="InterPro" id="IPR037523">
    <property type="entry name" value="VOC_core"/>
</dbReference>
<reference evidence="2 3" key="1">
    <citation type="submission" date="2016-03" db="EMBL/GenBank/DDBJ databases">
        <title>Acinetobacter genomospecies 28 strain ANC 4149.</title>
        <authorList>
            <person name="Radolfova-Krizova L."/>
            <person name="Nemec A."/>
        </authorList>
    </citation>
    <scope>NUCLEOTIDE SEQUENCE [LARGE SCALE GENOMIC DNA]</scope>
    <source>
        <strain evidence="2 3">ANC 4149</strain>
    </source>
</reference>
<name>A0A151Y465_9GAMM</name>
<dbReference type="InterPro" id="IPR029068">
    <property type="entry name" value="Glyas_Bleomycin-R_OHBP_Dase"/>
</dbReference>
<proteinExistence type="predicted"/>
<gene>
    <name evidence="2" type="ORF">AZH43_07895</name>
</gene>
<dbReference type="STRING" id="1806892.AZH43_07895"/>
<evidence type="ECO:0000259" key="1">
    <source>
        <dbReference type="PROSITE" id="PS51819"/>
    </source>
</evidence>
<dbReference type="PROSITE" id="PS51819">
    <property type="entry name" value="VOC"/>
    <property type="match status" value="1"/>
</dbReference>
<protein>
    <submittedName>
        <fullName evidence="2">Glyoxalase</fullName>
    </submittedName>
</protein>